<organism evidence="1 2">
    <name type="scientific">Paenibacillus helianthi</name>
    <dbReference type="NCBI Taxonomy" id="1349432"/>
    <lineage>
        <taxon>Bacteria</taxon>
        <taxon>Bacillati</taxon>
        <taxon>Bacillota</taxon>
        <taxon>Bacilli</taxon>
        <taxon>Bacillales</taxon>
        <taxon>Paenibacillaceae</taxon>
        <taxon>Paenibacillus</taxon>
    </lineage>
</organism>
<sequence length="470" mass="53626">MTTWVDVTPNDWFYNEVMEASGIDLEDGNPMISGIEYGMFMADAPYLYEEQSGSEGKKQFTLSKKIVPTPANPLFVYVDGVQTVYKKVSNPSATSTLIEFYSAPRKGSIVSFVSQGKVLTDRFGRPQDPTSWSGFGHPKHVLDNGDDYVWDPFNRSYQEYCYAFGRPLKRIVIDEELWGVSVPSALVAKYLGNKTDSYMVSPAPNACIYLPYNLNGVTCKFNYIVFKDGYYQLKGGEFKATAGMTWRNDRFFPNAYITRGEAFTLIDRVRKTLYSRFSDIDAPTAKLDQYMYAEEGQRRFRLNGTYPAGQGLLKVKRNGVLLTKDVNYQETDNHTITFVNPQPAGTTLYFYYEKKVSTRFLDVGTLTALYNNETKETITVDGRVPDGSWWAEPVLSMEGETFQDGRYLIEGYELSRFMNGNPVVDNMYTPMDAVAEGQKKPYFLPSTLLNRAQAVTFLNRFRKWCIEHFK</sequence>
<gene>
    <name evidence="1" type="ORF">A3844_06050</name>
</gene>
<accession>A0ABX3EU05</accession>
<protein>
    <submittedName>
        <fullName evidence="1">Uncharacterized protein</fullName>
    </submittedName>
</protein>
<dbReference type="Proteomes" id="UP000186058">
    <property type="component" value="Unassembled WGS sequence"/>
</dbReference>
<dbReference type="RefSeq" id="WP_074106917.1">
    <property type="nucleotide sequence ID" value="NZ_LVWI01000014.1"/>
</dbReference>
<reference evidence="1 2" key="1">
    <citation type="submission" date="2016-03" db="EMBL/GenBank/DDBJ databases">
        <authorList>
            <person name="Sant'Anna F.H."/>
            <person name="Ambrosini A."/>
            <person name="Souza R."/>
            <person name="Bach E."/>
            <person name="Fernandes G."/>
            <person name="Balsanelli E."/>
            <person name="Baura V.A."/>
            <person name="Souza E.M."/>
            <person name="Passaglia L."/>
        </authorList>
    </citation>
    <scope>NUCLEOTIDE SEQUENCE [LARGE SCALE GENOMIC DNA]</scope>
    <source>
        <strain evidence="1 2">P26E</strain>
    </source>
</reference>
<keyword evidence="2" id="KW-1185">Reference proteome</keyword>
<evidence type="ECO:0000313" key="2">
    <source>
        <dbReference type="Proteomes" id="UP000186058"/>
    </source>
</evidence>
<comment type="caution">
    <text evidence="1">The sequence shown here is derived from an EMBL/GenBank/DDBJ whole genome shotgun (WGS) entry which is preliminary data.</text>
</comment>
<name>A0ABX3EU05_9BACL</name>
<dbReference type="EMBL" id="LVWI01000014">
    <property type="protein sequence ID" value="OKP89541.1"/>
    <property type="molecule type" value="Genomic_DNA"/>
</dbReference>
<evidence type="ECO:0000313" key="1">
    <source>
        <dbReference type="EMBL" id="OKP89541.1"/>
    </source>
</evidence>
<proteinExistence type="predicted"/>